<dbReference type="InterPro" id="IPR001310">
    <property type="entry name" value="Histidine_triad_HIT"/>
</dbReference>
<dbReference type="Gene3D" id="3.30.428.10">
    <property type="entry name" value="HIT-like"/>
    <property type="match status" value="1"/>
</dbReference>
<dbReference type="InterPro" id="IPR036265">
    <property type="entry name" value="HIT-like_sf"/>
</dbReference>
<proteinExistence type="predicted"/>
<feature type="short sequence motif" description="Histidine triad motif" evidence="2 3">
    <location>
        <begin position="109"/>
        <end position="113"/>
    </location>
</feature>
<dbReference type="InterPro" id="IPR011146">
    <property type="entry name" value="HIT-like"/>
</dbReference>
<dbReference type="GO" id="GO:0009117">
    <property type="term" value="P:nucleotide metabolic process"/>
    <property type="evidence" value="ECO:0007669"/>
    <property type="project" value="TreeGrafter"/>
</dbReference>
<feature type="active site" description="Tele-AMP-histidine intermediate" evidence="1">
    <location>
        <position position="111"/>
    </location>
</feature>
<dbReference type="PRINTS" id="PR00332">
    <property type="entry name" value="HISTRIAD"/>
</dbReference>
<keyword evidence="6" id="KW-1185">Reference proteome</keyword>
<reference evidence="6" key="1">
    <citation type="submission" date="2016-10" db="EMBL/GenBank/DDBJ databases">
        <authorList>
            <person name="Varghese N."/>
            <person name="Submissions S."/>
        </authorList>
    </citation>
    <scope>NUCLEOTIDE SEQUENCE [LARGE SCALE GENOMIC DNA]</scope>
    <source>
        <strain evidence="6">DSM 18609</strain>
    </source>
</reference>
<protein>
    <submittedName>
        <fullName evidence="5">Histidine triad (HIT) family protein</fullName>
    </submittedName>
</protein>
<organism evidence="5 6">
    <name type="scientific">Pedobacter soli</name>
    <dbReference type="NCBI Taxonomy" id="390242"/>
    <lineage>
        <taxon>Bacteria</taxon>
        <taxon>Pseudomonadati</taxon>
        <taxon>Bacteroidota</taxon>
        <taxon>Sphingobacteriia</taxon>
        <taxon>Sphingobacteriales</taxon>
        <taxon>Sphingobacteriaceae</taxon>
        <taxon>Pedobacter</taxon>
    </lineage>
</organism>
<feature type="domain" description="HIT" evidence="4">
    <location>
        <begin position="22"/>
        <end position="125"/>
    </location>
</feature>
<gene>
    <name evidence="5" type="ORF">SAMN04488024_105227</name>
</gene>
<evidence type="ECO:0000313" key="5">
    <source>
        <dbReference type="EMBL" id="SDD35976.1"/>
    </source>
</evidence>
<accession>A0A1G6U5L8</accession>
<dbReference type="EMBL" id="FMZH01000005">
    <property type="protein sequence ID" value="SDD35976.1"/>
    <property type="molecule type" value="Genomic_DNA"/>
</dbReference>
<evidence type="ECO:0000256" key="1">
    <source>
        <dbReference type="PIRSR" id="PIRSR601310-1"/>
    </source>
</evidence>
<evidence type="ECO:0000259" key="4">
    <source>
        <dbReference type="PROSITE" id="PS51084"/>
    </source>
</evidence>
<dbReference type="AlphaFoldDB" id="A0A1G6U5L8"/>
<sequence length="151" mass="16671">MGKPLRAIRLTLTFIPFTLMTIFSKIVAGEISAHVVAETAEYLAFLDVSPLTAGHVLVIPKIEVDYIFDMEEDHYVGLWMFAKIVAKGVKIAFPCKKVGVSVIGLEVPHAHIHLIPMNNVSDMNFSKEKLKPTTEELAEAAAKIRQALLEA</sequence>
<dbReference type="GO" id="GO:0003824">
    <property type="term" value="F:catalytic activity"/>
    <property type="evidence" value="ECO:0007669"/>
    <property type="project" value="InterPro"/>
</dbReference>
<dbReference type="Pfam" id="PF01230">
    <property type="entry name" value="HIT"/>
    <property type="match status" value="1"/>
</dbReference>
<dbReference type="STRING" id="390242.SAMN04488024_105227"/>
<name>A0A1G6U5L8_9SPHI</name>
<dbReference type="PROSITE" id="PS51084">
    <property type="entry name" value="HIT_2"/>
    <property type="match status" value="1"/>
</dbReference>
<evidence type="ECO:0000256" key="2">
    <source>
        <dbReference type="PIRSR" id="PIRSR601310-3"/>
    </source>
</evidence>
<evidence type="ECO:0000313" key="6">
    <source>
        <dbReference type="Proteomes" id="UP000199455"/>
    </source>
</evidence>
<dbReference type="Proteomes" id="UP000199455">
    <property type="component" value="Unassembled WGS sequence"/>
</dbReference>
<dbReference type="PANTHER" id="PTHR46648:SF1">
    <property type="entry name" value="ADENOSINE 5'-MONOPHOSPHORAMIDASE HNT1"/>
    <property type="match status" value="1"/>
</dbReference>
<dbReference type="PANTHER" id="PTHR46648">
    <property type="entry name" value="HIT FAMILY PROTEIN 1"/>
    <property type="match status" value="1"/>
</dbReference>
<evidence type="ECO:0000256" key="3">
    <source>
        <dbReference type="PROSITE-ProRule" id="PRU00464"/>
    </source>
</evidence>
<dbReference type="SUPFAM" id="SSF54197">
    <property type="entry name" value="HIT-like"/>
    <property type="match status" value="1"/>
</dbReference>